<comment type="caution">
    <text evidence="2">The sequence shown here is derived from an EMBL/GenBank/DDBJ whole genome shotgun (WGS) entry which is preliminary data.</text>
</comment>
<protein>
    <recommendedName>
        <fullName evidence="1">DUF4218 domain-containing protein</fullName>
    </recommendedName>
</protein>
<reference evidence="2" key="1">
    <citation type="journal article" date="2022" name="Plant J.">
        <title>Strategies of tolerance reflected in two North American maple genomes.</title>
        <authorList>
            <person name="McEvoy S.L."/>
            <person name="Sezen U.U."/>
            <person name="Trouern-Trend A."/>
            <person name="McMahon S.M."/>
            <person name="Schaberg P.G."/>
            <person name="Yang J."/>
            <person name="Wegrzyn J.L."/>
            <person name="Swenson N.G."/>
        </authorList>
    </citation>
    <scope>NUCLEOTIDE SEQUENCE</scope>
    <source>
        <strain evidence="2">91603</strain>
    </source>
</reference>
<accession>A0AAD5IAU3</accession>
<name>A0AAD5IAU3_ACENE</name>
<feature type="domain" description="DUF4218" evidence="1">
    <location>
        <begin position="2"/>
        <end position="38"/>
    </location>
</feature>
<organism evidence="2 3">
    <name type="scientific">Acer negundo</name>
    <name type="common">Box elder</name>
    <dbReference type="NCBI Taxonomy" id="4023"/>
    <lineage>
        <taxon>Eukaryota</taxon>
        <taxon>Viridiplantae</taxon>
        <taxon>Streptophyta</taxon>
        <taxon>Embryophyta</taxon>
        <taxon>Tracheophyta</taxon>
        <taxon>Spermatophyta</taxon>
        <taxon>Magnoliopsida</taxon>
        <taxon>eudicotyledons</taxon>
        <taxon>Gunneridae</taxon>
        <taxon>Pentapetalae</taxon>
        <taxon>rosids</taxon>
        <taxon>malvids</taxon>
        <taxon>Sapindales</taxon>
        <taxon>Sapindaceae</taxon>
        <taxon>Hippocastanoideae</taxon>
        <taxon>Acereae</taxon>
        <taxon>Acer</taxon>
    </lineage>
</organism>
<dbReference type="InterPro" id="IPR025452">
    <property type="entry name" value="DUF4218"/>
</dbReference>
<evidence type="ECO:0000313" key="3">
    <source>
        <dbReference type="Proteomes" id="UP001064489"/>
    </source>
</evidence>
<keyword evidence="3" id="KW-1185">Reference proteome</keyword>
<dbReference type="EMBL" id="JAJSOW010000107">
    <property type="protein sequence ID" value="KAI9157241.1"/>
    <property type="molecule type" value="Genomic_DNA"/>
</dbReference>
<dbReference type="PANTHER" id="PTHR33018:SF31">
    <property type="entry name" value="TRANSPOSASE, PTTA_EN_SPM, PLANT"/>
    <property type="match status" value="1"/>
</dbReference>
<reference evidence="2" key="2">
    <citation type="submission" date="2023-02" db="EMBL/GenBank/DDBJ databases">
        <authorList>
            <person name="Swenson N.G."/>
            <person name="Wegrzyn J.L."/>
            <person name="Mcevoy S.L."/>
        </authorList>
    </citation>
    <scope>NUCLEOTIDE SEQUENCE</scope>
    <source>
        <strain evidence="2">91603</strain>
        <tissue evidence="2">Leaf</tissue>
    </source>
</reference>
<dbReference type="AlphaFoldDB" id="A0AAD5IAU3"/>
<gene>
    <name evidence="2" type="ORF">LWI28_019050</name>
</gene>
<evidence type="ECO:0000259" key="1">
    <source>
        <dbReference type="Pfam" id="PF13960"/>
    </source>
</evidence>
<evidence type="ECO:0000313" key="2">
    <source>
        <dbReference type="EMBL" id="KAI9157241.1"/>
    </source>
</evidence>
<dbReference type="Proteomes" id="UP001064489">
    <property type="component" value="Chromosome 12"/>
</dbReference>
<dbReference type="Pfam" id="PF13960">
    <property type="entry name" value="DUF4218"/>
    <property type="match status" value="1"/>
</dbReference>
<sequence>MKVLKGYVHNRNCPEGCIAECYIAEEAMEFCTEYLSDLAPIEIPHLIKENVHLGKPQPGGYVMAVDRQLVDQAYHYVLENSAEVRPYIEHKLTFKYILPFKAKPEILEDHPAIYNFIKKDHWDQFVASRLSEKFTKTRKKQQKKQKKNKYDHTLSRKGYVGLIEELDQLMQQYDEGSLQQVNSQDVLTMALGTLEHFGRVRGMGHCVTKRMYFDLTSGRPAILVK</sequence>
<dbReference type="PANTHER" id="PTHR33018">
    <property type="entry name" value="OS10G0338966 PROTEIN-RELATED"/>
    <property type="match status" value="1"/>
</dbReference>
<proteinExistence type="predicted"/>